<feature type="transmembrane region" description="Helical" evidence="2">
    <location>
        <begin position="293"/>
        <end position="314"/>
    </location>
</feature>
<feature type="chain" id="PRO_5045398402" description="MYXO-CTERM domain-containing protein" evidence="3">
    <location>
        <begin position="33"/>
        <end position="319"/>
    </location>
</feature>
<keyword evidence="5" id="KW-1185">Reference proteome</keyword>
<dbReference type="EMBL" id="BAAALM010000004">
    <property type="protein sequence ID" value="GAA1196678.1"/>
    <property type="molecule type" value="Genomic_DNA"/>
</dbReference>
<evidence type="ECO:0000256" key="2">
    <source>
        <dbReference type="SAM" id="Phobius"/>
    </source>
</evidence>
<keyword evidence="3" id="KW-0732">Signal</keyword>
<evidence type="ECO:0008006" key="6">
    <source>
        <dbReference type="Google" id="ProtNLM"/>
    </source>
</evidence>
<proteinExistence type="predicted"/>
<organism evidence="4 5">
    <name type="scientific">Prauserella alba</name>
    <dbReference type="NCBI Taxonomy" id="176898"/>
    <lineage>
        <taxon>Bacteria</taxon>
        <taxon>Bacillati</taxon>
        <taxon>Actinomycetota</taxon>
        <taxon>Actinomycetes</taxon>
        <taxon>Pseudonocardiales</taxon>
        <taxon>Pseudonocardiaceae</taxon>
        <taxon>Prauserella</taxon>
    </lineage>
</organism>
<dbReference type="RefSeq" id="WP_253859395.1">
    <property type="nucleotide sequence ID" value="NZ_BAAALM010000004.1"/>
</dbReference>
<feature type="region of interest" description="Disordered" evidence="1">
    <location>
        <begin position="148"/>
        <end position="277"/>
    </location>
</feature>
<name>A0ABN1V6C9_9PSEU</name>
<keyword evidence="2" id="KW-1133">Transmembrane helix</keyword>
<feature type="compositionally biased region" description="Gly residues" evidence="1">
    <location>
        <begin position="257"/>
        <end position="271"/>
    </location>
</feature>
<comment type="caution">
    <text evidence="4">The sequence shown here is derived from an EMBL/GenBank/DDBJ whole genome shotgun (WGS) entry which is preliminary data.</text>
</comment>
<evidence type="ECO:0000256" key="1">
    <source>
        <dbReference type="SAM" id="MobiDB-lite"/>
    </source>
</evidence>
<evidence type="ECO:0000256" key="3">
    <source>
        <dbReference type="SAM" id="SignalP"/>
    </source>
</evidence>
<dbReference type="Proteomes" id="UP001500467">
    <property type="component" value="Unassembled WGS sequence"/>
</dbReference>
<protein>
    <recommendedName>
        <fullName evidence="6">MYXO-CTERM domain-containing protein</fullName>
    </recommendedName>
</protein>
<evidence type="ECO:0000313" key="4">
    <source>
        <dbReference type="EMBL" id="GAA1196678.1"/>
    </source>
</evidence>
<reference evidence="4 5" key="1">
    <citation type="journal article" date="2019" name="Int. J. Syst. Evol. Microbiol.">
        <title>The Global Catalogue of Microorganisms (GCM) 10K type strain sequencing project: providing services to taxonomists for standard genome sequencing and annotation.</title>
        <authorList>
            <consortium name="The Broad Institute Genomics Platform"/>
            <consortium name="The Broad Institute Genome Sequencing Center for Infectious Disease"/>
            <person name="Wu L."/>
            <person name="Ma J."/>
        </authorList>
    </citation>
    <scope>NUCLEOTIDE SEQUENCE [LARGE SCALE GENOMIC DNA]</scope>
    <source>
        <strain evidence="4 5">JCM 13022</strain>
    </source>
</reference>
<evidence type="ECO:0000313" key="5">
    <source>
        <dbReference type="Proteomes" id="UP001500467"/>
    </source>
</evidence>
<feature type="compositionally biased region" description="Polar residues" evidence="1">
    <location>
        <begin position="155"/>
        <end position="174"/>
    </location>
</feature>
<gene>
    <name evidence="4" type="ORF">GCM10009675_09790</name>
</gene>
<accession>A0ABN1V6C9</accession>
<feature type="signal peptide" evidence="3">
    <location>
        <begin position="1"/>
        <end position="32"/>
    </location>
</feature>
<sequence>MRTKTALTRALGTATATVVAAGLTALSAPAAAAETQTIVDSCTATAAAPIGAKVVVDGAALKGPVRTGAEEAKTQLLQATWPNRLADEIATHKLEVGTVQNKATGVIGGKPIAAAVGEALDGHWALGVMPSTKERVLESIKNKVGGVCGMPVEATNYSKPTSSRPQSPDEGSNPQQHGGGSGGHQQPSQPGGQQRGVPATPDAPQGSGDAYAAPRDYSDLPEASVPTQGSAVPPDMRYSPQDGVPGAPDSPEYGVLSDGGIGEGGKSGGGDVRNAGNADALATDDATPNQVQLPMLLAVVALAGVTAGLVRTWVLRKSA</sequence>
<keyword evidence="2" id="KW-0472">Membrane</keyword>
<keyword evidence="2" id="KW-0812">Transmembrane</keyword>